<dbReference type="Proteomes" id="UP000297839">
    <property type="component" value="Unassembled WGS sequence"/>
</dbReference>
<name>A0A4Z0BEG3_9BURK</name>
<gene>
    <name evidence="1" type="ORF">EZ216_19615</name>
</gene>
<protein>
    <submittedName>
        <fullName evidence="1">Uncharacterized protein</fullName>
    </submittedName>
</protein>
<dbReference type="EMBL" id="SMLK01000009">
    <property type="protein sequence ID" value="TFY97071.1"/>
    <property type="molecule type" value="Genomic_DNA"/>
</dbReference>
<sequence>MTFIDASQRLALLLRTQVPAFRAQQGRMRGKAQAAEPSADQPSDLAGVVAQRIQALAANDPDRKRKALRIFLESLLLQQLGPQLLHDSSFSSMVDAVQGQIQADPETASAAEALSDLLVRGGARP</sequence>
<dbReference type="RefSeq" id="WP_135251486.1">
    <property type="nucleotide sequence ID" value="NZ_SMLK01000009.1"/>
</dbReference>
<keyword evidence="2" id="KW-1185">Reference proteome</keyword>
<evidence type="ECO:0000313" key="1">
    <source>
        <dbReference type="EMBL" id="TFY97071.1"/>
    </source>
</evidence>
<dbReference type="AlphaFoldDB" id="A0A4Z0BEG3"/>
<reference evidence="1 2" key="1">
    <citation type="submission" date="2019-03" db="EMBL/GenBank/DDBJ databases">
        <title>Ramlibacter sp. 18x22-1, whole genome shotgun sequence.</title>
        <authorList>
            <person name="Zhang X."/>
            <person name="Feng G."/>
            <person name="Zhu H."/>
        </authorList>
    </citation>
    <scope>NUCLEOTIDE SEQUENCE [LARGE SCALE GENOMIC DNA]</scope>
    <source>
        <strain evidence="1 2">18x22-1</strain>
    </source>
</reference>
<evidence type="ECO:0000313" key="2">
    <source>
        <dbReference type="Proteomes" id="UP000297839"/>
    </source>
</evidence>
<proteinExistence type="predicted"/>
<dbReference type="OrthoDB" id="8759078at2"/>
<comment type="caution">
    <text evidence="1">The sequence shown here is derived from an EMBL/GenBank/DDBJ whole genome shotgun (WGS) entry which is preliminary data.</text>
</comment>
<accession>A0A4Z0BEG3</accession>
<organism evidence="1 2">
    <name type="scientific">Ramlibacter humi</name>
    <dbReference type="NCBI Taxonomy" id="2530451"/>
    <lineage>
        <taxon>Bacteria</taxon>
        <taxon>Pseudomonadati</taxon>
        <taxon>Pseudomonadota</taxon>
        <taxon>Betaproteobacteria</taxon>
        <taxon>Burkholderiales</taxon>
        <taxon>Comamonadaceae</taxon>
        <taxon>Ramlibacter</taxon>
    </lineage>
</organism>